<protein>
    <submittedName>
        <fullName evidence="1">Uncharacterized protein</fullName>
    </submittedName>
</protein>
<evidence type="ECO:0000313" key="1">
    <source>
        <dbReference type="EMBL" id="MCI72146.1"/>
    </source>
</evidence>
<dbReference type="EMBL" id="LXQA010811808">
    <property type="protein sequence ID" value="MCI72146.1"/>
    <property type="molecule type" value="Genomic_DNA"/>
</dbReference>
<accession>A0A392UI81</accession>
<evidence type="ECO:0000313" key="2">
    <source>
        <dbReference type="Proteomes" id="UP000265520"/>
    </source>
</evidence>
<keyword evidence="2" id="KW-1185">Reference proteome</keyword>
<reference evidence="1 2" key="1">
    <citation type="journal article" date="2018" name="Front. Plant Sci.">
        <title>Red Clover (Trifolium pratense) and Zigzag Clover (T. medium) - A Picture of Genomic Similarities and Differences.</title>
        <authorList>
            <person name="Dluhosova J."/>
            <person name="Istvanek J."/>
            <person name="Nedelnik J."/>
            <person name="Repkova J."/>
        </authorList>
    </citation>
    <scope>NUCLEOTIDE SEQUENCE [LARGE SCALE GENOMIC DNA]</scope>
    <source>
        <strain evidence="2">cv. 10/8</strain>
        <tissue evidence="1">Leaf</tissue>
    </source>
</reference>
<comment type="caution">
    <text evidence="1">The sequence shown here is derived from an EMBL/GenBank/DDBJ whole genome shotgun (WGS) entry which is preliminary data.</text>
</comment>
<feature type="non-terminal residue" evidence="1">
    <location>
        <position position="1"/>
    </location>
</feature>
<organism evidence="1 2">
    <name type="scientific">Trifolium medium</name>
    <dbReference type="NCBI Taxonomy" id="97028"/>
    <lineage>
        <taxon>Eukaryota</taxon>
        <taxon>Viridiplantae</taxon>
        <taxon>Streptophyta</taxon>
        <taxon>Embryophyta</taxon>
        <taxon>Tracheophyta</taxon>
        <taxon>Spermatophyta</taxon>
        <taxon>Magnoliopsida</taxon>
        <taxon>eudicotyledons</taxon>
        <taxon>Gunneridae</taxon>
        <taxon>Pentapetalae</taxon>
        <taxon>rosids</taxon>
        <taxon>fabids</taxon>
        <taxon>Fabales</taxon>
        <taxon>Fabaceae</taxon>
        <taxon>Papilionoideae</taxon>
        <taxon>50 kb inversion clade</taxon>
        <taxon>NPAAA clade</taxon>
        <taxon>Hologalegina</taxon>
        <taxon>IRL clade</taxon>
        <taxon>Trifolieae</taxon>
        <taxon>Trifolium</taxon>
    </lineage>
</organism>
<name>A0A392UI81_9FABA</name>
<dbReference type="AlphaFoldDB" id="A0A392UI81"/>
<dbReference type="Proteomes" id="UP000265520">
    <property type="component" value="Unassembled WGS sequence"/>
</dbReference>
<sequence length="54" mass="6214">SPPPEKPPDIVFMTWWAESFTFPLSSDPFLGDRDGVFLLELSSLLDRPSRYLSR</sequence>
<proteinExistence type="predicted"/>